<name>A0A5C2RP75_9APHY</name>
<proteinExistence type="predicted"/>
<dbReference type="Gene3D" id="3.80.10.10">
    <property type="entry name" value="Ribonuclease Inhibitor"/>
    <property type="match status" value="1"/>
</dbReference>
<dbReference type="SUPFAM" id="SSF52047">
    <property type="entry name" value="RNI-like"/>
    <property type="match status" value="1"/>
</dbReference>
<dbReference type="STRING" id="1328759.A0A5C2RP75"/>
<keyword evidence="2" id="KW-1185">Reference proteome</keyword>
<evidence type="ECO:0008006" key="3">
    <source>
        <dbReference type="Google" id="ProtNLM"/>
    </source>
</evidence>
<dbReference type="InterPro" id="IPR032675">
    <property type="entry name" value="LRR_dom_sf"/>
</dbReference>
<dbReference type="EMBL" id="ML122373">
    <property type="protein sequence ID" value="RPD52325.1"/>
    <property type="molecule type" value="Genomic_DNA"/>
</dbReference>
<dbReference type="Proteomes" id="UP000313359">
    <property type="component" value="Unassembled WGS sequence"/>
</dbReference>
<sequence length="542" mass="61027">MRTFHTVSATLKALNCREIFEEVFDKLSPGPQLDDEDCLPELRVQCHLAQGTIARAARVCRSFEDPALNVLWRVVDSIPDLLRILPSYSVYPYTFTRDITEPEWARFRKYLIRVRDLNAEDHECIEAFTWTVLRRWCPQGPFLPLLERLSGFELDDMGISHTMLLTPMLHHVSMALWLHPSEATVRMVMGEMMPVLSQIRSLAVSGHADRLHLIPIWSLVQLRSLKIAYSITPTVTSLNSLASFPFLRDLSLNLTAMEELAAIPLKSGFQALRHLELSAIGLTHVVIFLEITKPPRLHSFKLSCRKFLADTDIESVLSQLDTIHSWLPSSLLQFSTEFHVAREGLNFMSSGGPTAAQLLAPLRSRTDMHTISFTFEDMYVGLTKEDLNSVQTLWPSLTTFEFAFGETIIYDLVFTYGGQYSGFPSLASVAAFVSAHPQLERLAIPSISLALGGIDLDSLPSLPNPRLRRLRVPFFLPSIYIVKLGLLVDRLYPNLDLTDIGSTLDTGYQRGQQFDLLLCGLQAGRRGAYMLDGARMNDLGML</sequence>
<evidence type="ECO:0000313" key="1">
    <source>
        <dbReference type="EMBL" id="RPD52325.1"/>
    </source>
</evidence>
<evidence type="ECO:0000313" key="2">
    <source>
        <dbReference type="Proteomes" id="UP000313359"/>
    </source>
</evidence>
<gene>
    <name evidence="1" type="ORF">L227DRAFT_62324</name>
</gene>
<accession>A0A5C2RP75</accession>
<protein>
    <recommendedName>
        <fullName evidence="3">F-box domain-containing protein</fullName>
    </recommendedName>
</protein>
<dbReference type="OrthoDB" id="2750697at2759"/>
<organism evidence="1 2">
    <name type="scientific">Lentinus tigrinus ALCF2SS1-6</name>
    <dbReference type="NCBI Taxonomy" id="1328759"/>
    <lineage>
        <taxon>Eukaryota</taxon>
        <taxon>Fungi</taxon>
        <taxon>Dikarya</taxon>
        <taxon>Basidiomycota</taxon>
        <taxon>Agaricomycotina</taxon>
        <taxon>Agaricomycetes</taxon>
        <taxon>Polyporales</taxon>
        <taxon>Polyporaceae</taxon>
        <taxon>Lentinus</taxon>
    </lineage>
</organism>
<reference evidence="1" key="1">
    <citation type="journal article" date="2018" name="Genome Biol. Evol.">
        <title>Genomics and development of Lentinus tigrinus, a white-rot wood-decaying mushroom with dimorphic fruiting bodies.</title>
        <authorList>
            <person name="Wu B."/>
            <person name="Xu Z."/>
            <person name="Knudson A."/>
            <person name="Carlson A."/>
            <person name="Chen N."/>
            <person name="Kovaka S."/>
            <person name="LaButti K."/>
            <person name="Lipzen A."/>
            <person name="Pennachio C."/>
            <person name="Riley R."/>
            <person name="Schakwitz W."/>
            <person name="Umezawa K."/>
            <person name="Ohm R.A."/>
            <person name="Grigoriev I.V."/>
            <person name="Nagy L.G."/>
            <person name="Gibbons J."/>
            <person name="Hibbett D."/>
        </authorList>
    </citation>
    <scope>NUCLEOTIDE SEQUENCE [LARGE SCALE GENOMIC DNA]</scope>
    <source>
        <strain evidence="1">ALCF2SS1-6</strain>
    </source>
</reference>
<dbReference type="AlphaFoldDB" id="A0A5C2RP75"/>